<organism evidence="2 3">
    <name type="scientific">Streptomyces uncialis</name>
    <dbReference type="NCBI Taxonomy" id="1048205"/>
    <lineage>
        <taxon>Bacteria</taxon>
        <taxon>Bacillati</taxon>
        <taxon>Actinomycetota</taxon>
        <taxon>Actinomycetes</taxon>
        <taxon>Kitasatosporales</taxon>
        <taxon>Streptomycetaceae</taxon>
        <taxon>Streptomyces</taxon>
    </lineage>
</organism>
<evidence type="ECO:0000256" key="1">
    <source>
        <dbReference type="SAM" id="MobiDB-lite"/>
    </source>
</evidence>
<feature type="compositionally biased region" description="Low complexity" evidence="1">
    <location>
        <begin position="529"/>
        <end position="542"/>
    </location>
</feature>
<evidence type="ECO:0000313" key="2">
    <source>
        <dbReference type="EMBL" id="OKH93301.1"/>
    </source>
</evidence>
<evidence type="ECO:0000313" key="3">
    <source>
        <dbReference type="Proteomes" id="UP000186455"/>
    </source>
</evidence>
<reference evidence="2 3" key="1">
    <citation type="submission" date="2015-06" db="EMBL/GenBank/DDBJ databases">
        <title>Cloning and characterization of the uncialamcin biosynthetic gene cluster.</title>
        <authorList>
            <person name="Yan X."/>
            <person name="Huang T."/>
            <person name="Ge H."/>
            <person name="Shen B."/>
        </authorList>
    </citation>
    <scope>NUCLEOTIDE SEQUENCE [LARGE SCALE GENOMIC DNA]</scope>
    <source>
        <strain evidence="2 3">DCA2648</strain>
    </source>
</reference>
<dbReference type="STRING" id="1048205.AB852_17290"/>
<dbReference type="InterPro" id="IPR025447">
    <property type="entry name" value="DUF4192"/>
</dbReference>
<dbReference type="Proteomes" id="UP000186455">
    <property type="component" value="Unassembled WGS sequence"/>
</dbReference>
<proteinExistence type="predicted"/>
<dbReference type="EMBL" id="LFBV01000004">
    <property type="protein sequence ID" value="OKH93301.1"/>
    <property type="molecule type" value="Genomic_DNA"/>
</dbReference>
<accession>A0A1Q4V653</accession>
<name>A0A1Q4V653_9ACTN</name>
<keyword evidence="3" id="KW-1185">Reference proteome</keyword>
<evidence type="ECO:0008006" key="4">
    <source>
        <dbReference type="Google" id="ProtNLM"/>
    </source>
</evidence>
<sequence length="548" mass="57789">MTNHNGATGPAEHQPDPHGPTPVSRPAHGAHPGGPGVPGLGGAVDPIDCPEPDTPIKVRSASELADALPYILGYRPEDCVVLLGLRQRDGYGRFGGRVRLGIPARAEDWPAVARQLARSLIIGGEHRGDRSDAIVVFVCKEPTEGETGRRVRDRLQLFVQLLRTSCGDFGVPVVEALCISDGRFWSYCCPGGCCPPEGTSMGLPGSSALAAAATYAGLQVRGSLKEFQARLRPKDGAAPEQEAALDAARRTLRPRIDDETSRPAVTTATLDLARRAMVRLADRPTTPGRMDMDDQDDALLTHDEAAALIVGLQDRETRDEAAEWMEGTDAELALRLWRALARRCVGPYGDHAAALLTLAGWAAWSTGDSLEAREALAMALAADPDYLFAWLLHTACNEGLGAEAIRECIRRGRAEREAAAEERAAAAAAGAGAEDRGSAVGHEPTDVDDEATGADGEQTAAGQELTATNRELTAVEREAEAAEGMGSSRPVLPAVGATALRSSRTGAALRRANARQRAAGGARGPRPKGPSTRPGGRPARSGGSRRQR</sequence>
<protein>
    <recommendedName>
        <fullName evidence="4">DUF4192 domain-containing protein</fullName>
    </recommendedName>
</protein>
<feature type="compositionally biased region" description="Gly residues" evidence="1">
    <location>
        <begin position="31"/>
        <end position="42"/>
    </location>
</feature>
<gene>
    <name evidence="2" type="ORF">AB852_17290</name>
</gene>
<dbReference type="RefSeq" id="WP_073789407.1">
    <property type="nucleotide sequence ID" value="NZ_LFBV01000004.1"/>
</dbReference>
<comment type="caution">
    <text evidence="2">The sequence shown here is derived from an EMBL/GenBank/DDBJ whole genome shotgun (WGS) entry which is preliminary data.</text>
</comment>
<feature type="region of interest" description="Disordered" evidence="1">
    <location>
        <begin position="421"/>
        <end position="548"/>
    </location>
</feature>
<feature type="compositionally biased region" description="Low complexity" evidence="1">
    <location>
        <begin position="506"/>
        <end position="520"/>
    </location>
</feature>
<feature type="region of interest" description="Disordered" evidence="1">
    <location>
        <begin position="1"/>
        <end position="55"/>
    </location>
</feature>
<dbReference type="AlphaFoldDB" id="A0A1Q4V653"/>
<dbReference type="Pfam" id="PF13830">
    <property type="entry name" value="DUF4192"/>
    <property type="match status" value="1"/>
</dbReference>